<accession>A0A0L0F4Z1</accession>
<organism evidence="1 2">
    <name type="scientific">Sphaeroforma arctica JP610</name>
    <dbReference type="NCBI Taxonomy" id="667725"/>
    <lineage>
        <taxon>Eukaryota</taxon>
        <taxon>Ichthyosporea</taxon>
        <taxon>Ichthyophonida</taxon>
        <taxon>Sphaeroforma</taxon>
    </lineage>
</organism>
<proteinExistence type="predicted"/>
<dbReference type="GeneID" id="25916177"/>
<name>A0A0L0F4Z1_9EUKA</name>
<dbReference type="EMBL" id="KQ248132">
    <property type="protein sequence ID" value="KNC71782.1"/>
    <property type="molecule type" value="Genomic_DNA"/>
</dbReference>
<evidence type="ECO:0000313" key="2">
    <source>
        <dbReference type="Proteomes" id="UP000054560"/>
    </source>
</evidence>
<keyword evidence="2" id="KW-1185">Reference proteome</keyword>
<protein>
    <submittedName>
        <fullName evidence="1">Uncharacterized protein</fullName>
    </submittedName>
</protein>
<sequence>MLRGTSRLIVRKGACVPQKAQVLAESRATYSIVSAYQAGFNPLCSCSTMTLHTPACVLTQGEAMSGAGRYTKYTKYAKRISVGSTHRTRQYTTYSPSSPIYEEMASDSTRERARKMVTNTFNYDISNVIKKVYGKAMNDMRDVKEITRAVQT</sequence>
<reference evidence="1 2" key="1">
    <citation type="submission" date="2011-02" db="EMBL/GenBank/DDBJ databases">
        <title>The Genome Sequence of Sphaeroforma arctica JP610.</title>
        <authorList>
            <consortium name="The Broad Institute Genome Sequencing Platform"/>
            <person name="Russ C."/>
            <person name="Cuomo C."/>
            <person name="Young S.K."/>
            <person name="Zeng Q."/>
            <person name="Gargeya S."/>
            <person name="Alvarado L."/>
            <person name="Berlin A."/>
            <person name="Chapman S.B."/>
            <person name="Chen Z."/>
            <person name="Freedman E."/>
            <person name="Gellesch M."/>
            <person name="Goldberg J."/>
            <person name="Griggs A."/>
            <person name="Gujja S."/>
            <person name="Heilman E."/>
            <person name="Heiman D."/>
            <person name="Howarth C."/>
            <person name="Mehta T."/>
            <person name="Neiman D."/>
            <person name="Pearson M."/>
            <person name="Roberts A."/>
            <person name="Saif S."/>
            <person name="Shea T."/>
            <person name="Shenoy N."/>
            <person name="Sisk P."/>
            <person name="Stolte C."/>
            <person name="Sykes S."/>
            <person name="White J."/>
            <person name="Yandava C."/>
            <person name="Burger G."/>
            <person name="Gray M.W."/>
            <person name="Holland P.W.H."/>
            <person name="King N."/>
            <person name="Lang F.B.F."/>
            <person name="Roger A.J."/>
            <person name="Ruiz-Trillo I."/>
            <person name="Haas B."/>
            <person name="Nusbaum C."/>
            <person name="Birren B."/>
        </authorList>
    </citation>
    <scope>NUCLEOTIDE SEQUENCE [LARGE SCALE GENOMIC DNA]</scope>
    <source>
        <strain evidence="1 2">JP610</strain>
    </source>
</reference>
<evidence type="ECO:0000313" key="1">
    <source>
        <dbReference type="EMBL" id="KNC71782.1"/>
    </source>
</evidence>
<dbReference type="AlphaFoldDB" id="A0A0L0F4Z1"/>
<dbReference type="RefSeq" id="XP_014145684.1">
    <property type="nucleotide sequence ID" value="XM_014290209.1"/>
</dbReference>
<gene>
    <name evidence="1" type="ORF">SARC_15673</name>
</gene>
<dbReference type="Proteomes" id="UP000054560">
    <property type="component" value="Unassembled WGS sequence"/>
</dbReference>